<accession>A0A914CPF1</accession>
<evidence type="ECO:0000256" key="2">
    <source>
        <dbReference type="ARBA" id="ARBA00022741"/>
    </source>
</evidence>
<evidence type="ECO:0000313" key="9">
    <source>
        <dbReference type="Proteomes" id="UP000887540"/>
    </source>
</evidence>
<reference evidence="10" key="1">
    <citation type="submission" date="2022-11" db="UniProtKB">
        <authorList>
            <consortium name="WormBaseParasite"/>
        </authorList>
    </citation>
    <scope>IDENTIFICATION</scope>
</reference>
<keyword evidence="9" id="KW-1185">Reference proteome</keyword>
<dbReference type="GO" id="GO:0003924">
    <property type="term" value="F:GTPase activity"/>
    <property type="evidence" value="ECO:0007669"/>
    <property type="project" value="InterPro"/>
</dbReference>
<feature type="compositionally biased region" description="Polar residues" evidence="8">
    <location>
        <begin position="13"/>
        <end position="32"/>
    </location>
</feature>
<organism evidence="9 10">
    <name type="scientific">Acrobeloides nanus</name>
    <dbReference type="NCBI Taxonomy" id="290746"/>
    <lineage>
        <taxon>Eukaryota</taxon>
        <taxon>Metazoa</taxon>
        <taxon>Ecdysozoa</taxon>
        <taxon>Nematoda</taxon>
        <taxon>Chromadorea</taxon>
        <taxon>Rhabditida</taxon>
        <taxon>Tylenchina</taxon>
        <taxon>Cephalobomorpha</taxon>
        <taxon>Cephaloboidea</taxon>
        <taxon>Cephalobidae</taxon>
        <taxon>Acrobeloides</taxon>
    </lineage>
</organism>
<dbReference type="InterPro" id="IPR005225">
    <property type="entry name" value="Small_GTP-bd"/>
</dbReference>
<evidence type="ECO:0000256" key="7">
    <source>
        <dbReference type="ARBA" id="ARBA00037868"/>
    </source>
</evidence>
<dbReference type="SMART" id="SM00173">
    <property type="entry name" value="RAS"/>
    <property type="match status" value="1"/>
</dbReference>
<comment type="similarity">
    <text evidence="1">Belongs to the small GTPase superfamily. Rab family.</text>
</comment>
<dbReference type="PRINTS" id="PR00449">
    <property type="entry name" value="RASTRNSFRMNG"/>
</dbReference>
<proteinExistence type="inferred from homology"/>
<keyword evidence="4" id="KW-0472">Membrane</keyword>
<keyword evidence="2" id="KW-0547">Nucleotide-binding</keyword>
<keyword evidence="6" id="KW-0636">Prenylation</keyword>
<dbReference type="GO" id="GO:0005525">
    <property type="term" value="F:GTP binding"/>
    <property type="evidence" value="ECO:0007669"/>
    <property type="project" value="UniProtKB-KW"/>
</dbReference>
<dbReference type="FunFam" id="3.40.50.300:FF:002841">
    <property type="entry name" value="Ras-related protein Rab-33"/>
    <property type="match status" value="1"/>
</dbReference>
<dbReference type="CDD" id="cd04115">
    <property type="entry name" value="Rab33B_Rab33A"/>
    <property type="match status" value="1"/>
</dbReference>
<protein>
    <submittedName>
        <fullName evidence="10">Ras-related protein Rab-33</fullName>
    </submittedName>
</protein>
<dbReference type="PROSITE" id="PS51420">
    <property type="entry name" value="RHO"/>
    <property type="match status" value="1"/>
</dbReference>
<dbReference type="WBParaSite" id="ACRNAN_scaffold1284.g31196.t1">
    <property type="protein sequence ID" value="ACRNAN_scaffold1284.g31196.t1"/>
    <property type="gene ID" value="ACRNAN_scaffold1284.g31196"/>
</dbReference>
<dbReference type="NCBIfam" id="TIGR00231">
    <property type="entry name" value="small_GTP"/>
    <property type="match status" value="1"/>
</dbReference>
<evidence type="ECO:0000256" key="3">
    <source>
        <dbReference type="ARBA" id="ARBA00023134"/>
    </source>
</evidence>
<evidence type="ECO:0000256" key="6">
    <source>
        <dbReference type="ARBA" id="ARBA00023289"/>
    </source>
</evidence>
<evidence type="ECO:0000256" key="4">
    <source>
        <dbReference type="ARBA" id="ARBA00023136"/>
    </source>
</evidence>
<evidence type="ECO:0000256" key="1">
    <source>
        <dbReference type="ARBA" id="ARBA00006270"/>
    </source>
</evidence>
<dbReference type="GO" id="GO:0012505">
    <property type="term" value="C:endomembrane system"/>
    <property type="evidence" value="ECO:0007669"/>
    <property type="project" value="UniProtKB-SubCell"/>
</dbReference>
<feature type="compositionally biased region" description="Pro residues" evidence="8">
    <location>
        <begin position="53"/>
        <end position="62"/>
    </location>
</feature>
<dbReference type="PANTHER" id="PTHR47978">
    <property type="match status" value="1"/>
</dbReference>
<dbReference type="AlphaFoldDB" id="A0A914CPF1"/>
<dbReference type="Pfam" id="PF00071">
    <property type="entry name" value="Ras"/>
    <property type="match status" value="1"/>
</dbReference>
<dbReference type="SMART" id="SM00175">
    <property type="entry name" value="RAB"/>
    <property type="match status" value="1"/>
</dbReference>
<dbReference type="InterPro" id="IPR001806">
    <property type="entry name" value="Small_GTPase"/>
</dbReference>
<dbReference type="InterPro" id="IPR027417">
    <property type="entry name" value="P-loop_NTPase"/>
</dbReference>
<feature type="compositionally biased region" description="Polar residues" evidence="8">
    <location>
        <begin position="40"/>
        <end position="50"/>
    </location>
</feature>
<dbReference type="GO" id="GO:0032482">
    <property type="term" value="P:Rab protein signal transduction"/>
    <property type="evidence" value="ECO:0007669"/>
    <property type="project" value="InterPro"/>
</dbReference>
<dbReference type="Gene3D" id="3.40.50.300">
    <property type="entry name" value="P-loop containing nucleotide triphosphate hydrolases"/>
    <property type="match status" value="1"/>
</dbReference>
<dbReference type="SUPFAM" id="SSF52540">
    <property type="entry name" value="P-loop containing nucleoside triphosphate hydrolases"/>
    <property type="match status" value="1"/>
</dbReference>
<dbReference type="SMART" id="SM00176">
    <property type="entry name" value="RAN"/>
    <property type="match status" value="1"/>
</dbReference>
<dbReference type="Proteomes" id="UP000887540">
    <property type="component" value="Unplaced"/>
</dbReference>
<sequence>MDVSLLDGLPSGQDPSSTSAHISPNPASSLTPIQPDHKNMSQQNHTNQEVPNIPKPKFVPYPNPNNPVITEVKAPSNLTPTMPAPPKPLPSTYQQPNLKGVYKAKRVFKVIIIGDAGVGKTCLSFRFCNGRFPGQTEATIGVDFRERALVLDNELIRVQLWDTAGQERYRQSIVAHYYRNVNAVVYVYDVTNPESFRSLPSWINECKKHAVHCSDDTPHILIGNKCDLMAENRVKTDEAQVFADQNDMAHFETSALADSESDHVESIFMTLVHKLRHSKPMHVQTDQERVEKEQKLLLKADEAAKLEDQEGFCC</sequence>
<name>A0A914CPF1_9BILA</name>
<keyword evidence="3" id="KW-0342">GTP-binding</keyword>
<dbReference type="PROSITE" id="PS51421">
    <property type="entry name" value="RAS"/>
    <property type="match status" value="1"/>
</dbReference>
<dbReference type="InterPro" id="IPR041822">
    <property type="entry name" value="Rab33A/B"/>
</dbReference>
<keyword evidence="5" id="KW-0449">Lipoprotein</keyword>
<dbReference type="SMART" id="SM00174">
    <property type="entry name" value="RHO"/>
    <property type="match status" value="1"/>
</dbReference>
<evidence type="ECO:0000313" key="10">
    <source>
        <dbReference type="WBParaSite" id="ACRNAN_scaffold1284.g31196.t1"/>
    </source>
</evidence>
<evidence type="ECO:0000256" key="8">
    <source>
        <dbReference type="SAM" id="MobiDB-lite"/>
    </source>
</evidence>
<dbReference type="PROSITE" id="PS51419">
    <property type="entry name" value="RAB"/>
    <property type="match status" value="1"/>
</dbReference>
<evidence type="ECO:0000256" key="5">
    <source>
        <dbReference type="ARBA" id="ARBA00023288"/>
    </source>
</evidence>
<feature type="region of interest" description="Disordered" evidence="8">
    <location>
        <begin position="1"/>
        <end position="62"/>
    </location>
</feature>
<comment type="subcellular location">
    <subcellularLocation>
        <location evidence="7">Endomembrane system</location>
        <topology evidence="7">Lipid-anchor</topology>
    </subcellularLocation>
</comment>